<dbReference type="Gene3D" id="1.10.287.70">
    <property type="match status" value="1"/>
</dbReference>
<evidence type="ECO:0000313" key="24">
    <source>
        <dbReference type="Proteomes" id="UP000186922"/>
    </source>
</evidence>
<evidence type="ECO:0000313" key="23">
    <source>
        <dbReference type="EMBL" id="GAU93648.1"/>
    </source>
</evidence>
<protein>
    <recommendedName>
        <fullName evidence="25">Ionotropic glutamate receptor C-terminal domain-containing protein</fullName>
    </recommendedName>
</protein>
<dbReference type="FunFam" id="3.40.190.10:FF:000060">
    <property type="entry name" value="Glutamate receptor ionotropic, kainate 1"/>
    <property type="match status" value="1"/>
</dbReference>
<evidence type="ECO:0000256" key="10">
    <source>
        <dbReference type="ARBA" id="ARBA00023170"/>
    </source>
</evidence>
<gene>
    <name evidence="23" type="primary">RvY_05554</name>
    <name evidence="23" type="synonym">RvY_05554.1</name>
    <name evidence="23" type="ORF">RvY_05554-1</name>
</gene>
<keyword evidence="18" id="KW-1015">Disulfide bond</keyword>
<sequence length="609" mass="68879">MRSLLQTDSYLVYDAVNLFVKAAKRVIGEKGALGVSSVSCSRKQYWKHGRSFRDAILGTKLKGLTGDISFDAHGKRTNVRLHIVEPLRTGLQKVGYWTAESGVQIKFNYTGQRQSFQTSVRNRALRVLAKLESPYVMEKHNASLYEGNDRYRGYCVDLLSNLSATLNFSYELVVSNLPYGFQDPKTREWHGLVRELIDKKGDMVLGAMTITRDREEVVDFSQPFLYLGVRILLKKPEKKPPALFSFLDPLTMDVWIYILIAYLTMSLFLFFIGRFSPYEWYNPNPCIEEAGVVENQFSIFNATWFTIGSLMQVGTEIAPRAVSTRLLAGIWWFFTMIMVGSYTANLAAYLTAERMKLPIENAQDLVKQNQIKYGCFEGGATCKFFERSVYPDYMRMWDAIKADPNNFVHSHEEGVAKVKESTGTKGYAYLMESITLEYITSRDCNVIGIGNPLDTKGYGVAFPKNSPFRKEISVAILTQQDKGFLEEFRIKWWKKEDGGNTCEDVKASSGTNAMGLDMVGGVFVVVLLGIGLGVLVAIFEFTWKAQRNPDVYKEALMKEIMKALHDAVRSPFTHSKSTIRQSNHGQFSGHDDNTAVPLPHDRALFPSSF</sequence>
<evidence type="ECO:0000256" key="8">
    <source>
        <dbReference type="ARBA" id="ARBA00023065"/>
    </source>
</evidence>
<evidence type="ECO:0000256" key="19">
    <source>
        <dbReference type="SAM" id="MobiDB-lite"/>
    </source>
</evidence>
<keyword evidence="2" id="KW-0813">Transport</keyword>
<dbReference type="AlphaFoldDB" id="A0A1D1V596"/>
<evidence type="ECO:0000256" key="16">
    <source>
        <dbReference type="PIRSR" id="PIRSR601508-1"/>
    </source>
</evidence>
<evidence type="ECO:0000256" key="15">
    <source>
        <dbReference type="ARBA" id="ARBA00034104"/>
    </source>
</evidence>
<keyword evidence="9 20" id="KW-0472">Membrane</keyword>
<dbReference type="FunFam" id="1.10.287.70:FF:000010">
    <property type="entry name" value="Putative glutamate receptor ionotropic kainate 1"/>
    <property type="match status" value="1"/>
</dbReference>
<feature type="binding site" evidence="16">
    <location>
        <position position="209"/>
    </location>
    <ligand>
        <name>L-glutamate</name>
        <dbReference type="ChEBI" id="CHEBI:29985"/>
    </ligand>
</feature>
<name>A0A1D1V596_RAMVA</name>
<evidence type="ECO:0000256" key="6">
    <source>
        <dbReference type="ARBA" id="ARBA00022989"/>
    </source>
</evidence>
<dbReference type="InterPro" id="IPR028082">
    <property type="entry name" value="Peripla_BP_I"/>
</dbReference>
<feature type="transmembrane region" description="Helical" evidence="20">
    <location>
        <begin position="518"/>
        <end position="539"/>
    </location>
</feature>
<dbReference type="FunFam" id="3.40.190.10:FF:000178">
    <property type="entry name" value="Glutamate receptor subunit"/>
    <property type="match status" value="1"/>
</dbReference>
<comment type="similarity">
    <text evidence="1">Belongs to the glutamate-gated ion channel (TC 1.A.10.1) family.</text>
</comment>
<evidence type="ECO:0000256" key="20">
    <source>
        <dbReference type="SAM" id="Phobius"/>
    </source>
</evidence>
<feature type="compositionally biased region" description="Basic and acidic residues" evidence="19">
    <location>
        <begin position="589"/>
        <end position="599"/>
    </location>
</feature>
<keyword evidence="7" id="KW-0770">Synapse</keyword>
<feature type="site" description="Crucial to convey clamshell closure to channel opening" evidence="17">
    <location>
        <position position="359"/>
    </location>
</feature>
<dbReference type="InterPro" id="IPR001508">
    <property type="entry name" value="Iono_Glu_rcpt_met"/>
</dbReference>
<reference evidence="23 24" key="1">
    <citation type="journal article" date="2016" name="Nat. Commun.">
        <title>Extremotolerant tardigrade genome and improved radiotolerance of human cultured cells by tardigrade-unique protein.</title>
        <authorList>
            <person name="Hashimoto T."/>
            <person name="Horikawa D.D."/>
            <person name="Saito Y."/>
            <person name="Kuwahara H."/>
            <person name="Kozuka-Hata H."/>
            <person name="Shin-I T."/>
            <person name="Minakuchi Y."/>
            <person name="Ohishi K."/>
            <person name="Motoyama A."/>
            <person name="Aizu T."/>
            <person name="Enomoto A."/>
            <person name="Kondo K."/>
            <person name="Tanaka S."/>
            <person name="Hara Y."/>
            <person name="Koshikawa S."/>
            <person name="Sagara H."/>
            <person name="Miura T."/>
            <person name="Yokobori S."/>
            <person name="Miyagawa K."/>
            <person name="Suzuki Y."/>
            <person name="Kubo T."/>
            <person name="Oyama M."/>
            <person name="Kohara Y."/>
            <person name="Fujiyama A."/>
            <person name="Arakawa K."/>
            <person name="Katayama T."/>
            <person name="Toyoda A."/>
            <person name="Kunieda T."/>
        </authorList>
    </citation>
    <scope>NUCLEOTIDE SEQUENCE [LARGE SCALE GENOMIC DNA]</scope>
    <source>
        <strain evidence="23 24">YOKOZUNA-1</strain>
    </source>
</reference>
<dbReference type="InterPro" id="IPR019594">
    <property type="entry name" value="Glu/Gly-bd"/>
</dbReference>
<evidence type="ECO:0000256" key="1">
    <source>
        <dbReference type="ARBA" id="ARBA00008685"/>
    </source>
</evidence>
<evidence type="ECO:0000256" key="5">
    <source>
        <dbReference type="ARBA" id="ARBA00022729"/>
    </source>
</evidence>
<feature type="transmembrane region" description="Helical" evidence="20">
    <location>
        <begin position="254"/>
        <end position="273"/>
    </location>
</feature>
<evidence type="ECO:0000256" key="13">
    <source>
        <dbReference type="ARBA" id="ARBA00023286"/>
    </source>
</evidence>
<keyword evidence="3" id="KW-1003">Cell membrane</keyword>
<evidence type="ECO:0008006" key="25">
    <source>
        <dbReference type="Google" id="ProtNLM"/>
    </source>
</evidence>
<comment type="caution">
    <text evidence="23">The sequence shown here is derived from an EMBL/GenBank/DDBJ whole genome shotgun (WGS) entry which is preliminary data.</text>
</comment>
<organism evidence="23 24">
    <name type="scientific">Ramazzottius varieornatus</name>
    <name type="common">Water bear</name>
    <name type="synonym">Tardigrade</name>
    <dbReference type="NCBI Taxonomy" id="947166"/>
    <lineage>
        <taxon>Eukaryota</taxon>
        <taxon>Metazoa</taxon>
        <taxon>Ecdysozoa</taxon>
        <taxon>Tardigrada</taxon>
        <taxon>Eutardigrada</taxon>
        <taxon>Parachela</taxon>
        <taxon>Hypsibioidea</taxon>
        <taxon>Ramazzottiidae</taxon>
        <taxon>Ramazzottius</taxon>
    </lineage>
</organism>
<feature type="disulfide bond" evidence="18">
    <location>
        <begin position="444"/>
        <end position="502"/>
    </location>
</feature>
<dbReference type="SMART" id="SM00079">
    <property type="entry name" value="PBPe"/>
    <property type="match status" value="1"/>
</dbReference>
<keyword evidence="10" id="KW-0675">Receptor</keyword>
<dbReference type="SUPFAM" id="SSF81324">
    <property type="entry name" value="Voltage-gated potassium channels"/>
    <property type="match status" value="1"/>
</dbReference>
<dbReference type="GO" id="GO:0038023">
    <property type="term" value="F:signaling receptor activity"/>
    <property type="evidence" value="ECO:0007669"/>
    <property type="project" value="InterPro"/>
</dbReference>
<dbReference type="Pfam" id="PF00060">
    <property type="entry name" value="Lig_chan"/>
    <property type="match status" value="1"/>
</dbReference>
<dbReference type="Gene3D" id="3.40.190.10">
    <property type="entry name" value="Periplasmic binding protein-like II"/>
    <property type="match status" value="2"/>
</dbReference>
<comment type="subcellular location">
    <subcellularLocation>
        <location evidence="15">Postsynaptic cell membrane</location>
        <topology evidence="15">Multi-pass membrane protein</topology>
    </subcellularLocation>
</comment>
<evidence type="ECO:0000259" key="22">
    <source>
        <dbReference type="SMART" id="SM00918"/>
    </source>
</evidence>
<keyword evidence="12" id="KW-0628">Postsynaptic cell membrane</keyword>
<dbReference type="Pfam" id="PF01094">
    <property type="entry name" value="ANF_receptor"/>
    <property type="match status" value="1"/>
</dbReference>
<keyword evidence="8" id="KW-0406">Ion transport</keyword>
<evidence type="ECO:0000256" key="4">
    <source>
        <dbReference type="ARBA" id="ARBA00022692"/>
    </source>
</evidence>
<feature type="transmembrane region" description="Helical" evidence="20">
    <location>
        <begin position="330"/>
        <end position="350"/>
    </location>
</feature>
<dbReference type="Gene3D" id="3.40.50.2300">
    <property type="match status" value="1"/>
</dbReference>
<keyword evidence="11" id="KW-0325">Glycoprotein</keyword>
<dbReference type="InterPro" id="IPR001320">
    <property type="entry name" value="Iontro_rcpt_C"/>
</dbReference>
<dbReference type="SMART" id="SM00918">
    <property type="entry name" value="Lig_chan-Glu_bd"/>
    <property type="match status" value="1"/>
</dbReference>
<dbReference type="GO" id="GO:0045211">
    <property type="term" value="C:postsynaptic membrane"/>
    <property type="evidence" value="ECO:0007669"/>
    <property type="project" value="UniProtKB-SubCell"/>
</dbReference>
<keyword evidence="4 20" id="KW-0812">Transmembrane</keyword>
<dbReference type="Proteomes" id="UP000186922">
    <property type="component" value="Unassembled WGS sequence"/>
</dbReference>
<keyword evidence="5" id="KW-0732">Signal</keyword>
<dbReference type="InterPro" id="IPR015683">
    <property type="entry name" value="Ionotropic_Glu_rcpt"/>
</dbReference>
<feature type="domain" description="Ionotropic glutamate receptor C-terminal" evidence="21">
    <location>
        <begin position="124"/>
        <end position="495"/>
    </location>
</feature>
<dbReference type="SUPFAM" id="SSF53822">
    <property type="entry name" value="Periplasmic binding protein-like I"/>
    <property type="match status" value="1"/>
</dbReference>
<dbReference type="OrthoDB" id="5984008at2759"/>
<evidence type="ECO:0000256" key="3">
    <source>
        <dbReference type="ARBA" id="ARBA00022475"/>
    </source>
</evidence>
<evidence type="ECO:0000256" key="14">
    <source>
        <dbReference type="ARBA" id="ARBA00023303"/>
    </source>
</evidence>
<keyword evidence="24" id="KW-1185">Reference proteome</keyword>
<evidence type="ECO:0000259" key="21">
    <source>
        <dbReference type="SMART" id="SM00079"/>
    </source>
</evidence>
<evidence type="ECO:0000256" key="17">
    <source>
        <dbReference type="PIRSR" id="PIRSR601508-2"/>
    </source>
</evidence>
<feature type="domain" description="Ionotropic glutamate receptor L-glutamate and glycine-binding" evidence="22">
    <location>
        <begin position="134"/>
        <end position="198"/>
    </location>
</feature>
<dbReference type="EMBL" id="BDGG01000002">
    <property type="protein sequence ID" value="GAU93648.1"/>
    <property type="molecule type" value="Genomic_DNA"/>
</dbReference>
<evidence type="ECO:0000256" key="2">
    <source>
        <dbReference type="ARBA" id="ARBA00022448"/>
    </source>
</evidence>
<evidence type="ECO:0000256" key="18">
    <source>
        <dbReference type="PIRSR" id="PIRSR601508-3"/>
    </source>
</evidence>
<dbReference type="PANTHER" id="PTHR18966">
    <property type="entry name" value="IONOTROPIC GLUTAMATE RECEPTOR"/>
    <property type="match status" value="1"/>
</dbReference>
<evidence type="ECO:0000256" key="12">
    <source>
        <dbReference type="ARBA" id="ARBA00023257"/>
    </source>
</evidence>
<feature type="binding site" evidence="16">
    <location>
        <position position="432"/>
    </location>
    <ligand>
        <name>L-glutamate</name>
        <dbReference type="ChEBI" id="CHEBI:29985"/>
    </ligand>
</feature>
<dbReference type="Pfam" id="PF10613">
    <property type="entry name" value="Lig_chan-Glu_bd"/>
    <property type="match status" value="1"/>
</dbReference>
<evidence type="ECO:0000256" key="7">
    <source>
        <dbReference type="ARBA" id="ARBA00023018"/>
    </source>
</evidence>
<feature type="binding site" evidence="16">
    <location>
        <position position="381"/>
    </location>
    <ligand>
        <name>L-glutamate</name>
        <dbReference type="ChEBI" id="CHEBI:29985"/>
    </ligand>
</feature>
<dbReference type="STRING" id="947166.A0A1D1V596"/>
<evidence type="ECO:0000256" key="9">
    <source>
        <dbReference type="ARBA" id="ARBA00023136"/>
    </source>
</evidence>
<keyword evidence="13" id="KW-1071">Ligand-gated ion channel</keyword>
<proteinExistence type="inferred from homology"/>
<keyword evidence="14" id="KW-0407">Ion channel</keyword>
<evidence type="ECO:0000256" key="11">
    <source>
        <dbReference type="ARBA" id="ARBA00023180"/>
    </source>
</evidence>
<feature type="binding site" evidence="16">
    <location>
        <position position="214"/>
    </location>
    <ligand>
        <name>L-glutamate</name>
        <dbReference type="ChEBI" id="CHEBI:29985"/>
    </ligand>
</feature>
<feature type="region of interest" description="Disordered" evidence="19">
    <location>
        <begin position="578"/>
        <end position="599"/>
    </location>
</feature>
<dbReference type="PRINTS" id="PR00177">
    <property type="entry name" value="NMDARECEPTOR"/>
</dbReference>
<keyword evidence="6 20" id="KW-1133">Transmembrane helix</keyword>
<dbReference type="InterPro" id="IPR001828">
    <property type="entry name" value="ANF_lig-bd_rcpt"/>
</dbReference>
<dbReference type="GO" id="GO:0015276">
    <property type="term" value="F:ligand-gated monoatomic ion channel activity"/>
    <property type="evidence" value="ECO:0007669"/>
    <property type="project" value="InterPro"/>
</dbReference>
<accession>A0A1D1V596</accession>
<dbReference type="SUPFAM" id="SSF53850">
    <property type="entry name" value="Periplasmic binding protein-like II"/>
    <property type="match status" value="1"/>
</dbReference>